<evidence type="ECO:0000313" key="3">
    <source>
        <dbReference type="Proteomes" id="UP000317557"/>
    </source>
</evidence>
<evidence type="ECO:0008006" key="4">
    <source>
        <dbReference type="Google" id="ProtNLM"/>
    </source>
</evidence>
<name>A0A521BFN6_9BACT</name>
<dbReference type="RefSeq" id="WP_142453260.1">
    <property type="nucleotide sequence ID" value="NZ_FXTP01000002.1"/>
</dbReference>
<accession>A0A521BFN6</accession>
<keyword evidence="3" id="KW-1185">Reference proteome</keyword>
<evidence type="ECO:0000313" key="2">
    <source>
        <dbReference type="EMBL" id="SMO45872.1"/>
    </source>
</evidence>
<gene>
    <name evidence="2" type="ORF">SAMN06265219_102256</name>
</gene>
<dbReference type="OrthoDB" id="1524190at2"/>
<evidence type="ECO:0000256" key="1">
    <source>
        <dbReference type="SAM" id="SignalP"/>
    </source>
</evidence>
<feature type="chain" id="PRO_5021995701" description="Outer membrane protein beta-barrel domain-containing protein" evidence="1">
    <location>
        <begin position="24"/>
        <end position="193"/>
    </location>
</feature>
<dbReference type="AlphaFoldDB" id="A0A521BFN6"/>
<dbReference type="EMBL" id="FXTP01000002">
    <property type="protein sequence ID" value="SMO45872.1"/>
    <property type="molecule type" value="Genomic_DNA"/>
</dbReference>
<dbReference type="Proteomes" id="UP000317557">
    <property type="component" value="Unassembled WGS sequence"/>
</dbReference>
<protein>
    <recommendedName>
        <fullName evidence="4">Outer membrane protein beta-barrel domain-containing protein</fullName>
    </recommendedName>
</protein>
<feature type="signal peptide" evidence="1">
    <location>
        <begin position="1"/>
        <end position="23"/>
    </location>
</feature>
<sequence length="193" mass="21098">MKKSLILTLLSLFCFFGTQTLKAQDGFFSNAKTLEQGTFAVGIQPVMLTAQDDFMFITRGAYGFSNDLTGHAKLGFMDDEIYFGGHFEANVASEPTSSLSVALLGGIYTYGDLGLKTGVNISKDIHPVSLYTGFNYQPLFTDNVTYHALLVPVGIDIHLNDAPVDLMLEGNIPVNDEAEYLEALTFGARIYLN</sequence>
<organism evidence="2 3">
    <name type="scientific">Gracilimonas mengyeensis</name>
    <dbReference type="NCBI Taxonomy" id="1302730"/>
    <lineage>
        <taxon>Bacteria</taxon>
        <taxon>Pseudomonadati</taxon>
        <taxon>Balneolota</taxon>
        <taxon>Balneolia</taxon>
        <taxon>Balneolales</taxon>
        <taxon>Balneolaceae</taxon>
        <taxon>Gracilimonas</taxon>
    </lineage>
</organism>
<reference evidence="2 3" key="1">
    <citation type="submission" date="2017-05" db="EMBL/GenBank/DDBJ databases">
        <authorList>
            <person name="Varghese N."/>
            <person name="Submissions S."/>
        </authorList>
    </citation>
    <scope>NUCLEOTIDE SEQUENCE [LARGE SCALE GENOMIC DNA]</scope>
    <source>
        <strain evidence="2 3">DSM 21985</strain>
    </source>
</reference>
<keyword evidence="1" id="KW-0732">Signal</keyword>
<proteinExistence type="predicted"/>